<proteinExistence type="predicted"/>
<protein>
    <submittedName>
        <fullName evidence="1">Uncharacterized protein</fullName>
    </submittedName>
</protein>
<sequence length="98" mass="10951">MFWLSTLSRSRLIAATVMFGRALEEISYDLAVRSGRIPNTDAVEDMCCKLHGTVNLQHLLQTDGDKIYGVCFDGNGVVEIKRLDDSGEEESKVEKRNS</sequence>
<dbReference type="EMBL" id="OX451735">
    <property type="protein sequence ID" value="CAI8592899.1"/>
    <property type="molecule type" value="Genomic_DNA"/>
</dbReference>
<name>A0AAV0Z7R6_VICFA</name>
<accession>A0AAV0Z7R6</accession>
<reference evidence="1 2" key="1">
    <citation type="submission" date="2023-01" db="EMBL/GenBank/DDBJ databases">
        <authorList>
            <person name="Kreplak J."/>
        </authorList>
    </citation>
    <scope>NUCLEOTIDE SEQUENCE [LARGE SCALE GENOMIC DNA]</scope>
</reference>
<organism evidence="1 2">
    <name type="scientific">Vicia faba</name>
    <name type="common">Broad bean</name>
    <name type="synonym">Faba vulgaris</name>
    <dbReference type="NCBI Taxonomy" id="3906"/>
    <lineage>
        <taxon>Eukaryota</taxon>
        <taxon>Viridiplantae</taxon>
        <taxon>Streptophyta</taxon>
        <taxon>Embryophyta</taxon>
        <taxon>Tracheophyta</taxon>
        <taxon>Spermatophyta</taxon>
        <taxon>Magnoliopsida</taxon>
        <taxon>eudicotyledons</taxon>
        <taxon>Gunneridae</taxon>
        <taxon>Pentapetalae</taxon>
        <taxon>rosids</taxon>
        <taxon>fabids</taxon>
        <taxon>Fabales</taxon>
        <taxon>Fabaceae</taxon>
        <taxon>Papilionoideae</taxon>
        <taxon>50 kb inversion clade</taxon>
        <taxon>NPAAA clade</taxon>
        <taxon>Hologalegina</taxon>
        <taxon>IRL clade</taxon>
        <taxon>Fabeae</taxon>
        <taxon>Vicia</taxon>
    </lineage>
</organism>
<dbReference type="AlphaFoldDB" id="A0AAV0Z7R6"/>
<evidence type="ECO:0000313" key="2">
    <source>
        <dbReference type="Proteomes" id="UP001157006"/>
    </source>
</evidence>
<gene>
    <name evidence="1" type="ORF">VFH_I064040</name>
</gene>
<dbReference type="Proteomes" id="UP001157006">
    <property type="component" value="Chromosome 1S"/>
</dbReference>
<keyword evidence="2" id="KW-1185">Reference proteome</keyword>
<evidence type="ECO:0000313" key="1">
    <source>
        <dbReference type="EMBL" id="CAI8592899.1"/>
    </source>
</evidence>